<dbReference type="InterPro" id="IPR058127">
    <property type="entry name" value="DedA"/>
</dbReference>
<feature type="transmembrane region" description="Helical" evidence="7">
    <location>
        <begin position="62"/>
        <end position="90"/>
    </location>
</feature>
<dbReference type="GO" id="GO:0005886">
    <property type="term" value="C:plasma membrane"/>
    <property type="evidence" value="ECO:0007669"/>
    <property type="project" value="UniProtKB-SubCell"/>
</dbReference>
<evidence type="ECO:0000256" key="3">
    <source>
        <dbReference type="ARBA" id="ARBA00022475"/>
    </source>
</evidence>
<keyword evidence="12" id="KW-1185">Reference proteome</keyword>
<keyword evidence="3 7" id="KW-1003">Cell membrane</keyword>
<comment type="subcellular location">
    <subcellularLocation>
        <location evidence="1 7">Cell membrane</location>
        <topology evidence="1 7">Multi-pass membrane protein</topology>
    </subcellularLocation>
</comment>
<evidence type="ECO:0000256" key="5">
    <source>
        <dbReference type="ARBA" id="ARBA00022989"/>
    </source>
</evidence>
<evidence type="ECO:0000259" key="8">
    <source>
        <dbReference type="Pfam" id="PF09335"/>
    </source>
</evidence>
<dbReference type="RefSeq" id="WP_095525133.1">
    <property type="nucleotide sequence ID" value="NZ_MDUX01000041.1"/>
</dbReference>
<feature type="domain" description="VTT" evidence="8">
    <location>
        <begin position="57"/>
        <end position="181"/>
    </location>
</feature>
<dbReference type="InterPro" id="IPR032816">
    <property type="entry name" value="VTT_dom"/>
</dbReference>
<keyword evidence="6 7" id="KW-0472">Membrane</keyword>
<feature type="transmembrane region" description="Helical" evidence="7">
    <location>
        <begin position="34"/>
        <end position="56"/>
    </location>
</feature>
<dbReference type="EMBL" id="MDUX01000041">
    <property type="protein sequence ID" value="KAF7598677.1"/>
    <property type="molecule type" value="Genomic_DNA"/>
</dbReference>
<evidence type="ECO:0000313" key="11">
    <source>
        <dbReference type="Proteomes" id="UP000216107"/>
    </source>
</evidence>
<dbReference type="PANTHER" id="PTHR30353:SF0">
    <property type="entry name" value="TRANSMEMBRANE PROTEIN"/>
    <property type="match status" value="1"/>
</dbReference>
<sequence>MEFVTHFIALFGQFIDIVLHLDKYLALLVADYGTWIYVILFVIIFCETGLVVTPFLPGDSLLFVAGGIAAAGGMDINLLSFSLFIAAVLGDSLNFWIGSKVGPRVFQWEQSRFFNRQAFDKTHEFFEKHGGKTIVIARYIPLVRTFAPFVAGVAAMDYRHFLRLNVLGGALWVFSLTYAGYFFANIPVIKNNLSLFIIGIILVSLLPVIIAWLRSRAAARAA</sequence>
<protein>
    <recommendedName>
        <fullName evidence="8">VTT domain-containing protein</fullName>
    </recommendedName>
</protein>
<evidence type="ECO:0000313" key="10">
    <source>
        <dbReference type="EMBL" id="PAS92567.1"/>
    </source>
</evidence>
<dbReference type="Pfam" id="PF09335">
    <property type="entry name" value="VTT_dom"/>
    <property type="match status" value="1"/>
</dbReference>
<feature type="transmembrane region" description="Helical" evidence="7">
    <location>
        <begin position="6"/>
        <end position="22"/>
    </location>
</feature>
<dbReference type="EMBL" id="NMRN01000035">
    <property type="protein sequence ID" value="PAS92567.1"/>
    <property type="molecule type" value="Genomic_DNA"/>
</dbReference>
<proteinExistence type="inferred from homology"/>
<comment type="caution">
    <text evidence="10">The sequence shown here is derived from an EMBL/GenBank/DDBJ whole genome shotgun (WGS) entry which is preliminary data.</text>
</comment>
<feature type="transmembrane region" description="Helical" evidence="7">
    <location>
        <begin position="195"/>
        <end position="213"/>
    </location>
</feature>
<dbReference type="AlphaFoldDB" id="A0A272ER26"/>
<organism evidence="10 11">
    <name type="scientific">Candidatus Dactylopiibacterium carminicum</name>
    <dbReference type="NCBI Taxonomy" id="857335"/>
    <lineage>
        <taxon>Bacteria</taxon>
        <taxon>Pseudomonadati</taxon>
        <taxon>Pseudomonadota</taxon>
        <taxon>Betaproteobacteria</taxon>
        <taxon>Rhodocyclales</taxon>
        <taxon>Rhodocyclaceae</taxon>
        <taxon>Candidatus Dactylopiibacterium</taxon>
    </lineage>
</organism>
<name>A0A272ER26_9RHOO</name>
<keyword evidence="4 7" id="KW-0812">Transmembrane</keyword>
<feature type="transmembrane region" description="Helical" evidence="7">
    <location>
        <begin position="164"/>
        <end position="183"/>
    </location>
</feature>
<evidence type="ECO:0000256" key="7">
    <source>
        <dbReference type="RuleBase" id="RU367016"/>
    </source>
</evidence>
<evidence type="ECO:0000256" key="4">
    <source>
        <dbReference type="ARBA" id="ARBA00022692"/>
    </source>
</evidence>
<reference evidence="9 12" key="1">
    <citation type="submission" date="2016-08" db="EMBL/GenBank/DDBJ databases">
        <title>Candidatus Dactylopiibacterium carminicum genome sequence.</title>
        <authorList>
            <person name="Ramirez-Puebla S.T."/>
            <person name="Ormeno-Orrillo E."/>
            <person name="Vera-Ponce De Leon A."/>
            <person name="Luis L."/>
            <person name="Sanchez-Flores A."/>
            <person name="Monica R."/>
            <person name="Martinez-Romero E."/>
        </authorList>
    </citation>
    <scope>NUCLEOTIDE SEQUENCE [LARGE SCALE GENOMIC DNA]</scope>
    <source>
        <strain evidence="9">END1</strain>
    </source>
</reference>
<reference evidence="10 11" key="2">
    <citation type="submission" date="2017-07" db="EMBL/GenBank/DDBJ databases">
        <title>Candidatus Dactylopiibacterium carminicum, a nitrogen-fixing symbiont of the cochineal insect Dactylopius coccus and Dactylopius opuntiae (Hemiptera: Coccoidea: Dactylopiidae).</title>
        <authorList>
            <person name="Vera A."/>
        </authorList>
    </citation>
    <scope>NUCLEOTIDE SEQUENCE [LARGE SCALE GENOMIC DNA]</scope>
    <source>
        <strain evidence="10 11">NFDCM</strain>
    </source>
</reference>
<evidence type="ECO:0000256" key="1">
    <source>
        <dbReference type="ARBA" id="ARBA00004651"/>
    </source>
</evidence>
<gene>
    <name evidence="9" type="ORF">BGI27_12085</name>
    <name evidence="10" type="ORF">CGU29_11165</name>
</gene>
<dbReference type="PANTHER" id="PTHR30353">
    <property type="entry name" value="INNER MEMBRANE PROTEIN DEDA-RELATED"/>
    <property type="match status" value="1"/>
</dbReference>
<dbReference type="Proteomes" id="UP000623509">
    <property type="component" value="Unassembled WGS sequence"/>
</dbReference>
<dbReference type="OrthoDB" id="9813426at2"/>
<evidence type="ECO:0000313" key="12">
    <source>
        <dbReference type="Proteomes" id="UP000623509"/>
    </source>
</evidence>
<dbReference type="NCBIfam" id="NF008102">
    <property type="entry name" value="PRK10847.1"/>
    <property type="match status" value="1"/>
</dbReference>
<evidence type="ECO:0000313" key="9">
    <source>
        <dbReference type="EMBL" id="KAF7598677.1"/>
    </source>
</evidence>
<keyword evidence="5 7" id="KW-1133">Transmembrane helix</keyword>
<evidence type="ECO:0000256" key="6">
    <source>
        <dbReference type="ARBA" id="ARBA00023136"/>
    </source>
</evidence>
<accession>A0A272ER26</accession>
<evidence type="ECO:0000256" key="2">
    <source>
        <dbReference type="ARBA" id="ARBA00010792"/>
    </source>
</evidence>
<dbReference type="Proteomes" id="UP000216107">
    <property type="component" value="Unassembled WGS sequence"/>
</dbReference>
<comment type="similarity">
    <text evidence="2 7">Belongs to the DedA family.</text>
</comment>
<dbReference type="InterPro" id="IPR032818">
    <property type="entry name" value="DedA-like"/>
</dbReference>